<dbReference type="InterPro" id="IPR022701">
    <property type="entry name" value="QTMAN_N"/>
</dbReference>
<evidence type="ECO:0000259" key="8">
    <source>
        <dbReference type="Pfam" id="PF12038"/>
    </source>
</evidence>
<dbReference type="CDD" id="cd03801">
    <property type="entry name" value="GT4_PimA-like"/>
    <property type="match status" value="1"/>
</dbReference>
<evidence type="ECO:0000256" key="6">
    <source>
        <dbReference type="ARBA" id="ARBA00048439"/>
    </source>
</evidence>
<dbReference type="PANTHER" id="PTHR13615">
    <property type="entry name" value="GLYCOSYLTRANSFERASE-LIKE 1"/>
    <property type="match status" value="1"/>
</dbReference>
<dbReference type="KEGG" id="ock:EXM22_06970"/>
<sequence length="362" mass="42732">MANILFLEPFYSGSHKYFADGFIRHSQHNVQLLSLPGRFWKWRMESAGMEFAQRINSLKKPDLVLATNLMDLSQWKTFSAWSEIPHLLYVHENQLDYPLKDGERRDLHYVWKDYTNYRIADRIVFNSRYNLDSFCRKFGKFRASLPDMKPENPETDFRSKSSIIPPGCSLVDTRGLISQDQKKEAPLFLWNHRWEHDKNPEVFFSLLTRLKKESIPFELAVVGESFKDSPPCFKEAKSQFSKELVHFGFVQNRNEYEQWLKLADFVFTTALQENFGISMVEAMSAGCIPLMPNRLAYPEVLPSDFHDLFLYENEEDLFTKLSHLLKRYDREAIGIQLSKEMKQYGWEEIIKKFDSLIEKMLD</sequence>
<name>A0A5C1QHY3_9SPIO</name>
<keyword evidence="2" id="KW-0328">Glycosyltransferase</keyword>
<dbReference type="Pfam" id="PF12038">
    <property type="entry name" value="QTMAN_N"/>
    <property type="match status" value="1"/>
</dbReference>
<reference evidence="9 10" key="1">
    <citation type="submission" date="2019-02" db="EMBL/GenBank/DDBJ databases">
        <title>Complete Genome Sequence and Methylome Analysis of free living Spirochaetas.</title>
        <authorList>
            <person name="Fomenkov A."/>
            <person name="Dubinina G."/>
            <person name="Leshcheva N."/>
            <person name="Mikheeva N."/>
            <person name="Grabovich M."/>
            <person name="Vincze T."/>
            <person name="Roberts R.J."/>
        </authorList>
    </citation>
    <scope>NUCLEOTIDE SEQUENCE [LARGE SCALE GENOMIC DNA]</scope>
    <source>
        <strain evidence="9 10">K2</strain>
    </source>
</reference>
<dbReference type="GO" id="GO:0016438">
    <property type="term" value="F:tRNA-queuosine(34) beta-mannosyltransferase activity"/>
    <property type="evidence" value="ECO:0007669"/>
    <property type="project" value="UniProtKB-EC"/>
</dbReference>
<dbReference type="RefSeq" id="WP_149485823.1">
    <property type="nucleotide sequence ID" value="NZ_CP036150.1"/>
</dbReference>
<keyword evidence="3" id="KW-0808">Transferase</keyword>
<evidence type="ECO:0000256" key="5">
    <source>
        <dbReference type="ARBA" id="ARBA00044539"/>
    </source>
</evidence>
<protein>
    <recommendedName>
        <fullName evidence="5">tRNA-queuosine alpha-mannosyltransferase</fullName>
        <ecNumber evidence="4">2.4.1.110</ecNumber>
    </recommendedName>
</protein>
<evidence type="ECO:0000259" key="7">
    <source>
        <dbReference type="Pfam" id="PF00534"/>
    </source>
</evidence>
<comment type="catalytic activity">
    <reaction evidence="6">
        <text>queuosine(34) in tRNA(Asp) + GDP-alpha-D-mannose = O-4''-alpha-D-mannosylqueuosine(34) in tRNA(Asp) + GDP + H(+)</text>
        <dbReference type="Rhea" id="RHEA:12885"/>
        <dbReference type="Rhea" id="RHEA-COMP:18572"/>
        <dbReference type="Rhea" id="RHEA-COMP:18581"/>
        <dbReference type="ChEBI" id="CHEBI:15378"/>
        <dbReference type="ChEBI" id="CHEBI:57527"/>
        <dbReference type="ChEBI" id="CHEBI:58189"/>
        <dbReference type="ChEBI" id="CHEBI:194431"/>
        <dbReference type="ChEBI" id="CHEBI:194442"/>
        <dbReference type="EC" id="2.4.1.110"/>
    </reaction>
    <physiologicalReaction direction="left-to-right" evidence="6">
        <dbReference type="Rhea" id="RHEA:12886"/>
    </physiologicalReaction>
</comment>
<comment type="similarity">
    <text evidence="1">Belongs to the glycosyltransferase group 1 family. Glycosyltransferase 4 subfamily.</text>
</comment>
<evidence type="ECO:0000256" key="4">
    <source>
        <dbReference type="ARBA" id="ARBA00044517"/>
    </source>
</evidence>
<dbReference type="InterPro" id="IPR051862">
    <property type="entry name" value="GT-like_domain_containing_1"/>
</dbReference>
<dbReference type="Pfam" id="PF00534">
    <property type="entry name" value="Glycos_transf_1"/>
    <property type="match status" value="1"/>
</dbReference>
<evidence type="ECO:0000256" key="1">
    <source>
        <dbReference type="ARBA" id="ARBA00009481"/>
    </source>
</evidence>
<dbReference type="EC" id="2.4.1.110" evidence="4"/>
<dbReference type="AlphaFoldDB" id="A0A5C1QHY3"/>
<dbReference type="SUPFAM" id="SSF53756">
    <property type="entry name" value="UDP-Glycosyltransferase/glycogen phosphorylase"/>
    <property type="match status" value="1"/>
</dbReference>
<evidence type="ECO:0000256" key="3">
    <source>
        <dbReference type="ARBA" id="ARBA00022679"/>
    </source>
</evidence>
<evidence type="ECO:0000313" key="9">
    <source>
        <dbReference type="EMBL" id="QEN07743.1"/>
    </source>
</evidence>
<organism evidence="9 10">
    <name type="scientific">Oceanispirochaeta crateris</name>
    <dbReference type="NCBI Taxonomy" id="2518645"/>
    <lineage>
        <taxon>Bacteria</taxon>
        <taxon>Pseudomonadati</taxon>
        <taxon>Spirochaetota</taxon>
        <taxon>Spirochaetia</taxon>
        <taxon>Spirochaetales</taxon>
        <taxon>Spirochaetaceae</taxon>
        <taxon>Oceanispirochaeta</taxon>
    </lineage>
</organism>
<accession>A0A5C1QHY3</accession>
<dbReference type="Gene3D" id="3.40.50.2000">
    <property type="entry name" value="Glycogen Phosphorylase B"/>
    <property type="match status" value="1"/>
</dbReference>
<evidence type="ECO:0000313" key="10">
    <source>
        <dbReference type="Proteomes" id="UP000324209"/>
    </source>
</evidence>
<keyword evidence="10" id="KW-1185">Reference proteome</keyword>
<dbReference type="PANTHER" id="PTHR13615:SF3">
    <property type="entry name" value="GLYCOSYLTRANSFERASE-LIKE DOMAIN-CONTAINING PROTEIN 1"/>
    <property type="match status" value="1"/>
</dbReference>
<dbReference type="InterPro" id="IPR001296">
    <property type="entry name" value="Glyco_trans_1"/>
</dbReference>
<gene>
    <name evidence="9" type="ORF">EXM22_06970</name>
</gene>
<dbReference type="Proteomes" id="UP000324209">
    <property type="component" value="Chromosome"/>
</dbReference>
<dbReference type="OrthoDB" id="9792163at2"/>
<feature type="domain" description="tRNA-queuosine alpha-mannosyltransferase N-terminal" evidence="8">
    <location>
        <begin position="3"/>
        <end position="167"/>
    </location>
</feature>
<feature type="domain" description="Glycosyl transferase family 1" evidence="7">
    <location>
        <begin position="181"/>
        <end position="328"/>
    </location>
</feature>
<evidence type="ECO:0000256" key="2">
    <source>
        <dbReference type="ARBA" id="ARBA00022676"/>
    </source>
</evidence>
<dbReference type="EMBL" id="CP036150">
    <property type="protein sequence ID" value="QEN07743.1"/>
    <property type="molecule type" value="Genomic_DNA"/>
</dbReference>
<proteinExistence type="inferred from homology"/>